<evidence type="ECO:0000256" key="4">
    <source>
        <dbReference type="ARBA" id="ARBA00023136"/>
    </source>
</evidence>
<comment type="subcellular location">
    <subcellularLocation>
        <location evidence="5">Cell membrane</location>
        <topology evidence="5">Single-pass membrane protein</topology>
    </subcellularLocation>
</comment>
<feature type="region of interest" description="Disordered" evidence="6">
    <location>
        <begin position="36"/>
        <end position="62"/>
    </location>
</feature>
<evidence type="ECO:0000256" key="1">
    <source>
        <dbReference type="ARBA" id="ARBA00022475"/>
    </source>
</evidence>
<dbReference type="RefSeq" id="WP_131867639.1">
    <property type="nucleotide sequence ID" value="NZ_SMCR01000014.1"/>
</dbReference>
<keyword evidence="8" id="KW-1185">Reference proteome</keyword>
<keyword evidence="2 5" id="KW-0812">Transmembrane</keyword>
<sequence length="62" mass="7560">MGWLADYWWIILLVLAGMIISGIKELRRVDHKRFMDDRPELPPHRDNNAKWDEQDDDWPKKK</sequence>
<evidence type="ECO:0000256" key="5">
    <source>
        <dbReference type="HAMAP-Rule" id="MF_01566"/>
    </source>
</evidence>
<name>A0A4R3YIE3_9GAMM</name>
<dbReference type="EMBL" id="SMCR01000014">
    <property type="protein sequence ID" value="TCV91960.1"/>
    <property type="molecule type" value="Genomic_DNA"/>
</dbReference>
<keyword evidence="4 5" id="KW-0472">Membrane</keyword>
<evidence type="ECO:0000256" key="6">
    <source>
        <dbReference type="SAM" id="MobiDB-lite"/>
    </source>
</evidence>
<evidence type="ECO:0000256" key="3">
    <source>
        <dbReference type="ARBA" id="ARBA00022989"/>
    </source>
</evidence>
<dbReference type="InterPro" id="IPR020910">
    <property type="entry name" value="UPF0370"/>
</dbReference>
<dbReference type="OrthoDB" id="6522148at2"/>
<gene>
    <name evidence="7" type="ORF">EDC52_11467</name>
</gene>
<proteinExistence type="inferred from homology"/>
<dbReference type="HAMAP" id="MF_01566">
    <property type="entry name" value="UPF0370"/>
    <property type="match status" value="1"/>
</dbReference>
<dbReference type="NCBIfam" id="NF010185">
    <property type="entry name" value="PRK13664.1"/>
    <property type="match status" value="1"/>
</dbReference>
<keyword evidence="1 5" id="KW-1003">Cell membrane</keyword>
<comment type="caution">
    <text evidence="7">The sequence shown here is derived from an EMBL/GenBank/DDBJ whole genome shotgun (WGS) entry which is preliminary data.</text>
</comment>
<dbReference type="AlphaFoldDB" id="A0A4R3YIE3"/>
<comment type="similarity">
    <text evidence="5">Belongs to the UPF0370 family.</text>
</comment>
<feature type="transmembrane region" description="Helical" evidence="5">
    <location>
        <begin position="6"/>
        <end position="23"/>
    </location>
</feature>
<dbReference type="Proteomes" id="UP000295719">
    <property type="component" value="Unassembled WGS sequence"/>
</dbReference>
<evidence type="ECO:0000313" key="8">
    <source>
        <dbReference type="Proteomes" id="UP000295719"/>
    </source>
</evidence>
<reference evidence="7 8" key="1">
    <citation type="submission" date="2019-03" db="EMBL/GenBank/DDBJ databases">
        <title>Genomic Encyclopedia of Type Strains, Phase IV (KMG-IV): sequencing the most valuable type-strain genomes for metagenomic binning, comparative biology and taxonomic classification.</title>
        <authorList>
            <person name="Goeker M."/>
        </authorList>
    </citation>
    <scope>NUCLEOTIDE SEQUENCE [LARGE SCALE GENOMIC DNA]</scope>
    <source>
        <strain evidence="7 8">DSM 19580</strain>
    </source>
</reference>
<keyword evidence="3 5" id="KW-1133">Transmembrane helix</keyword>
<evidence type="ECO:0000313" key="7">
    <source>
        <dbReference type="EMBL" id="TCV91960.1"/>
    </source>
</evidence>
<dbReference type="Pfam" id="PF13980">
    <property type="entry name" value="UPF0370"/>
    <property type="match status" value="1"/>
</dbReference>
<organism evidence="7 8">
    <name type="scientific">Biostraticola tofi</name>
    <dbReference type="NCBI Taxonomy" id="466109"/>
    <lineage>
        <taxon>Bacteria</taxon>
        <taxon>Pseudomonadati</taxon>
        <taxon>Pseudomonadota</taxon>
        <taxon>Gammaproteobacteria</taxon>
        <taxon>Enterobacterales</taxon>
        <taxon>Bruguierivoracaceae</taxon>
        <taxon>Biostraticola</taxon>
    </lineage>
</organism>
<evidence type="ECO:0000256" key="2">
    <source>
        <dbReference type="ARBA" id="ARBA00022692"/>
    </source>
</evidence>
<dbReference type="GO" id="GO:0005886">
    <property type="term" value="C:plasma membrane"/>
    <property type="evidence" value="ECO:0007669"/>
    <property type="project" value="UniProtKB-SubCell"/>
</dbReference>
<accession>A0A4R3YIE3</accession>
<protein>
    <recommendedName>
        <fullName evidence="5">UPF0370 protein EDC52_11467</fullName>
    </recommendedName>
</protein>